<name>A0A2I0MXU5_COLLI</name>
<protein>
    <submittedName>
        <fullName evidence="1">Protein tyrosine phosphatase type IVA, member 3</fullName>
    </submittedName>
</protein>
<organism evidence="1 2">
    <name type="scientific">Columba livia</name>
    <name type="common">Rock dove</name>
    <dbReference type="NCBI Taxonomy" id="8932"/>
    <lineage>
        <taxon>Eukaryota</taxon>
        <taxon>Metazoa</taxon>
        <taxon>Chordata</taxon>
        <taxon>Craniata</taxon>
        <taxon>Vertebrata</taxon>
        <taxon>Euteleostomi</taxon>
        <taxon>Archelosauria</taxon>
        <taxon>Archosauria</taxon>
        <taxon>Dinosauria</taxon>
        <taxon>Saurischia</taxon>
        <taxon>Theropoda</taxon>
        <taxon>Coelurosauria</taxon>
        <taxon>Aves</taxon>
        <taxon>Neognathae</taxon>
        <taxon>Neoaves</taxon>
        <taxon>Columbimorphae</taxon>
        <taxon>Columbiformes</taxon>
        <taxon>Columbidae</taxon>
        <taxon>Columba</taxon>
    </lineage>
</organism>
<keyword evidence="2" id="KW-1185">Reference proteome</keyword>
<reference evidence="1 2" key="1">
    <citation type="journal article" date="2013" name="Science">
        <title>Genomic diversity and evolution of the head crest in the rock pigeon.</title>
        <authorList>
            <person name="Shapiro M.D."/>
            <person name="Kronenberg Z."/>
            <person name="Li C."/>
            <person name="Domyan E.T."/>
            <person name="Pan H."/>
            <person name="Campbell M."/>
            <person name="Tan H."/>
            <person name="Huff C.D."/>
            <person name="Hu H."/>
            <person name="Vickrey A.I."/>
            <person name="Nielsen S.C."/>
            <person name="Stringham S.A."/>
            <person name="Hu H."/>
            <person name="Willerslev E."/>
            <person name="Gilbert M.T."/>
            <person name="Yandell M."/>
            <person name="Zhang G."/>
            <person name="Wang J."/>
        </authorList>
    </citation>
    <scope>NUCLEOTIDE SEQUENCE [LARGE SCALE GENOMIC DNA]</scope>
    <source>
        <tissue evidence="1">Blood</tissue>
    </source>
</reference>
<evidence type="ECO:0000313" key="1">
    <source>
        <dbReference type="EMBL" id="PKK34498.1"/>
    </source>
</evidence>
<proteinExistence type="predicted"/>
<dbReference type="Proteomes" id="UP000053872">
    <property type="component" value="Unassembled WGS sequence"/>
</dbReference>
<comment type="caution">
    <text evidence="1">The sequence shown here is derived from an EMBL/GenBank/DDBJ whole genome shotgun (WGS) entry which is preliminary data.</text>
</comment>
<gene>
    <name evidence="1" type="primary">PTP4A3</name>
    <name evidence="1" type="ORF">A306_00001181</name>
</gene>
<dbReference type="EMBL" id="AKCR02000001">
    <property type="protein sequence ID" value="PKK34498.1"/>
    <property type="molecule type" value="Genomic_DNA"/>
</dbReference>
<evidence type="ECO:0000313" key="2">
    <source>
        <dbReference type="Proteomes" id="UP000053872"/>
    </source>
</evidence>
<dbReference type="AlphaFoldDB" id="A0A2I0MXU5"/>
<accession>A0A2I0MXU5</accession>
<sequence length="221" mass="23540">MPTGMLQVALIGGSLQQRQRRWEIWGPWWGFGAPSFARVQGQHVVPQSVGYSLFIASKFNAQAGGFFPAVSPSPSRGTTPSSGCSTLGMQCASWGTSMSSTTAFAGKGAGLQLSWGILDAHGKSTSPNFAPAFPKSITWHLSPQDPPGACPGGVDSELPPSQDIKHLSTFCLLNACSSWSGGHVGGVGVFFLLTRIRRNLLIKEKKKLKKPHKPVCLLHVL</sequence>
<dbReference type="InParanoid" id="A0A2I0MXU5"/>